<feature type="non-terminal residue" evidence="2">
    <location>
        <position position="1"/>
    </location>
</feature>
<feature type="non-terminal residue" evidence="2">
    <location>
        <position position="78"/>
    </location>
</feature>
<dbReference type="AlphaFoldDB" id="A0ABD0NL32"/>
<proteinExistence type="predicted"/>
<evidence type="ECO:0000313" key="2">
    <source>
        <dbReference type="EMBL" id="KAL0162698.1"/>
    </source>
</evidence>
<gene>
    <name evidence="2" type="ORF">M9458_042094</name>
</gene>
<evidence type="ECO:0000313" key="3">
    <source>
        <dbReference type="Proteomes" id="UP001529510"/>
    </source>
</evidence>
<comment type="caution">
    <text evidence="2">The sequence shown here is derived from an EMBL/GenBank/DDBJ whole genome shotgun (WGS) entry which is preliminary data.</text>
</comment>
<sequence length="78" mass="8587">HHGYGLGPTWLLLLQVPPVFSLAPPSISTLDSSQVSILRLNFLQYYLPAFMPAFCHSLSPSHFLSFVLPPKPPSLDIA</sequence>
<reference evidence="2 3" key="1">
    <citation type="submission" date="2024-05" db="EMBL/GenBank/DDBJ databases">
        <title>Genome sequencing and assembly of Indian major carp, Cirrhinus mrigala (Hamilton, 1822).</title>
        <authorList>
            <person name="Mohindra V."/>
            <person name="Chowdhury L.M."/>
            <person name="Lal K."/>
            <person name="Jena J.K."/>
        </authorList>
    </citation>
    <scope>NUCLEOTIDE SEQUENCE [LARGE SCALE GENOMIC DNA]</scope>
    <source>
        <strain evidence="2">CM1030</strain>
        <tissue evidence="2">Blood</tissue>
    </source>
</reference>
<accession>A0ABD0NL32</accession>
<protein>
    <submittedName>
        <fullName evidence="2">Uncharacterized protein</fullName>
    </submittedName>
</protein>
<organism evidence="2 3">
    <name type="scientific">Cirrhinus mrigala</name>
    <name type="common">Mrigala</name>
    <dbReference type="NCBI Taxonomy" id="683832"/>
    <lineage>
        <taxon>Eukaryota</taxon>
        <taxon>Metazoa</taxon>
        <taxon>Chordata</taxon>
        <taxon>Craniata</taxon>
        <taxon>Vertebrata</taxon>
        <taxon>Euteleostomi</taxon>
        <taxon>Actinopterygii</taxon>
        <taxon>Neopterygii</taxon>
        <taxon>Teleostei</taxon>
        <taxon>Ostariophysi</taxon>
        <taxon>Cypriniformes</taxon>
        <taxon>Cyprinidae</taxon>
        <taxon>Labeoninae</taxon>
        <taxon>Labeonini</taxon>
        <taxon>Cirrhinus</taxon>
    </lineage>
</organism>
<evidence type="ECO:0000256" key="1">
    <source>
        <dbReference type="SAM" id="SignalP"/>
    </source>
</evidence>
<feature type="chain" id="PRO_5044888508" evidence="1">
    <location>
        <begin position="22"/>
        <end position="78"/>
    </location>
</feature>
<keyword evidence="3" id="KW-1185">Reference proteome</keyword>
<keyword evidence="1" id="KW-0732">Signal</keyword>
<feature type="signal peptide" evidence="1">
    <location>
        <begin position="1"/>
        <end position="21"/>
    </location>
</feature>
<dbReference type="Proteomes" id="UP001529510">
    <property type="component" value="Unassembled WGS sequence"/>
</dbReference>
<dbReference type="EMBL" id="JAMKFB020000021">
    <property type="protein sequence ID" value="KAL0162698.1"/>
    <property type="molecule type" value="Genomic_DNA"/>
</dbReference>
<name>A0ABD0NL32_CIRMR</name>